<accession>A0A9E8LUF2</accession>
<name>A0A9E8LUF2_9BACI</name>
<keyword evidence="2" id="KW-1185">Reference proteome</keyword>
<gene>
    <name evidence="1" type="ORF">OE104_00345</name>
</gene>
<dbReference type="AlphaFoldDB" id="A0A9E8LUF2"/>
<dbReference type="EMBL" id="CP106878">
    <property type="protein sequence ID" value="WAA09868.1"/>
    <property type="molecule type" value="Genomic_DNA"/>
</dbReference>
<dbReference type="KEGG" id="faf:OE104_00345"/>
<dbReference type="Proteomes" id="UP001164718">
    <property type="component" value="Chromosome"/>
</dbReference>
<proteinExistence type="predicted"/>
<evidence type="ECO:0000313" key="1">
    <source>
        <dbReference type="EMBL" id="WAA09868.1"/>
    </source>
</evidence>
<reference evidence="1" key="1">
    <citation type="submission" date="2022-09" db="EMBL/GenBank/DDBJ databases">
        <title>Complete Genomes of Fervidibacillus albus and Fervidibacillus halotolerans isolated from tidal flat sediments.</title>
        <authorList>
            <person name="Kwon K.K."/>
            <person name="Yang S.-H."/>
            <person name="Park M.J."/>
            <person name="Oh H.-M."/>
        </authorList>
    </citation>
    <scope>NUCLEOTIDE SEQUENCE</scope>
    <source>
        <strain evidence="1">MEBiC13591</strain>
    </source>
</reference>
<sequence length="161" mass="18898">MKNVFSGKQNEAEVWIFRFEKANGENNGLGGEHYSFTVNKESDKILGFTWMDKRFESGQELPTKKQTEEIAKSFLNRIEPGLFDRLENLWIRPHDELITVDGQQMTITGMKYKCYLPDEDTYAWLIIGPDKKIITFEQGIKWESGRITEKWLHDSWLKNMG</sequence>
<evidence type="ECO:0000313" key="2">
    <source>
        <dbReference type="Proteomes" id="UP001164718"/>
    </source>
</evidence>
<organism evidence="1 2">
    <name type="scientific">Fervidibacillus albus</name>
    <dbReference type="NCBI Taxonomy" id="2980026"/>
    <lineage>
        <taxon>Bacteria</taxon>
        <taxon>Bacillati</taxon>
        <taxon>Bacillota</taxon>
        <taxon>Bacilli</taxon>
        <taxon>Bacillales</taxon>
        <taxon>Bacillaceae</taxon>
        <taxon>Fervidibacillus</taxon>
    </lineage>
</organism>
<protein>
    <submittedName>
        <fullName evidence="1">Uncharacterized protein</fullName>
    </submittedName>
</protein>